<evidence type="ECO:0000256" key="5">
    <source>
        <dbReference type="ARBA" id="ARBA00023136"/>
    </source>
</evidence>
<dbReference type="Proteomes" id="UP000299102">
    <property type="component" value="Unassembled WGS sequence"/>
</dbReference>
<comment type="caution">
    <text evidence="7">The sequence shown here is derived from an EMBL/GenBank/DDBJ whole genome shotgun (WGS) entry which is preliminary data.</text>
</comment>
<keyword evidence="2" id="KW-1003">Cell membrane</keyword>
<dbReference type="GO" id="GO:0005886">
    <property type="term" value="C:plasma membrane"/>
    <property type="evidence" value="ECO:0007669"/>
    <property type="project" value="UniProtKB-SubCell"/>
</dbReference>
<dbReference type="GO" id="GO:0050909">
    <property type="term" value="P:sensory perception of taste"/>
    <property type="evidence" value="ECO:0007669"/>
    <property type="project" value="InterPro"/>
</dbReference>
<evidence type="ECO:0000256" key="3">
    <source>
        <dbReference type="ARBA" id="ARBA00022692"/>
    </source>
</evidence>
<reference evidence="7 8" key="1">
    <citation type="journal article" date="2019" name="Commun. Biol.">
        <title>The bagworm genome reveals a unique fibroin gene that provides high tensile strength.</title>
        <authorList>
            <person name="Kono N."/>
            <person name="Nakamura H."/>
            <person name="Ohtoshi R."/>
            <person name="Tomita M."/>
            <person name="Numata K."/>
            <person name="Arakawa K."/>
        </authorList>
    </citation>
    <scope>NUCLEOTIDE SEQUENCE [LARGE SCALE GENOMIC DNA]</scope>
</reference>
<keyword evidence="5 6" id="KW-0472">Membrane</keyword>
<accession>A0A4C1ZTW2</accession>
<protein>
    <submittedName>
        <fullName evidence="7">Uncharacterized protein</fullName>
    </submittedName>
</protein>
<comment type="subcellular location">
    <subcellularLocation>
        <location evidence="1">Cell membrane</location>
        <topology evidence="1">Multi-pass membrane protein</topology>
    </subcellularLocation>
</comment>
<evidence type="ECO:0000256" key="1">
    <source>
        <dbReference type="ARBA" id="ARBA00004651"/>
    </source>
</evidence>
<organism evidence="7 8">
    <name type="scientific">Eumeta variegata</name>
    <name type="common">Bagworm moth</name>
    <name type="synonym">Eumeta japonica</name>
    <dbReference type="NCBI Taxonomy" id="151549"/>
    <lineage>
        <taxon>Eukaryota</taxon>
        <taxon>Metazoa</taxon>
        <taxon>Ecdysozoa</taxon>
        <taxon>Arthropoda</taxon>
        <taxon>Hexapoda</taxon>
        <taxon>Insecta</taxon>
        <taxon>Pterygota</taxon>
        <taxon>Neoptera</taxon>
        <taxon>Endopterygota</taxon>
        <taxon>Lepidoptera</taxon>
        <taxon>Glossata</taxon>
        <taxon>Ditrysia</taxon>
        <taxon>Tineoidea</taxon>
        <taxon>Psychidae</taxon>
        <taxon>Oiketicinae</taxon>
        <taxon>Eumeta</taxon>
    </lineage>
</organism>
<dbReference type="OrthoDB" id="7325570at2759"/>
<evidence type="ECO:0000313" key="7">
    <source>
        <dbReference type="EMBL" id="GBP90584.1"/>
    </source>
</evidence>
<feature type="transmembrane region" description="Helical" evidence="6">
    <location>
        <begin position="93"/>
        <end position="115"/>
    </location>
</feature>
<evidence type="ECO:0000256" key="4">
    <source>
        <dbReference type="ARBA" id="ARBA00022989"/>
    </source>
</evidence>
<keyword evidence="3 6" id="KW-0812">Transmembrane</keyword>
<dbReference type="EMBL" id="BGZK01002093">
    <property type="protein sequence ID" value="GBP90584.1"/>
    <property type="molecule type" value="Genomic_DNA"/>
</dbReference>
<feature type="transmembrane region" description="Helical" evidence="6">
    <location>
        <begin position="175"/>
        <end position="194"/>
    </location>
</feature>
<dbReference type="AlphaFoldDB" id="A0A4C1ZTW2"/>
<sequence>MLSEALAVRKSTSLNIQSTLPEQDIMYTVFESNVDLYYKRIFKPARRSAQTKTHKEVLVDVVSTFIDSLITLQQAIEWAKDAKNPDLYSEISLLYLYVIVWIVKKIAFVIMFSVACEKFYCLLDDTKSACTAILEQNPEKSEYQKTAKNVLRLCTANSAKMRVCGLFTVDAALPLRLMSLVTTYCIVLLQFAFLP</sequence>
<proteinExistence type="predicted"/>
<evidence type="ECO:0000313" key="8">
    <source>
        <dbReference type="Proteomes" id="UP000299102"/>
    </source>
</evidence>
<name>A0A4C1ZTW2_EUMVA</name>
<evidence type="ECO:0000256" key="2">
    <source>
        <dbReference type="ARBA" id="ARBA00022475"/>
    </source>
</evidence>
<evidence type="ECO:0000256" key="6">
    <source>
        <dbReference type="SAM" id="Phobius"/>
    </source>
</evidence>
<gene>
    <name evidence="7" type="ORF">EVAR_56746_1</name>
</gene>
<keyword evidence="4 6" id="KW-1133">Transmembrane helix</keyword>
<dbReference type="Pfam" id="PF08395">
    <property type="entry name" value="7tm_7"/>
    <property type="match status" value="1"/>
</dbReference>
<dbReference type="InterPro" id="IPR013604">
    <property type="entry name" value="7TM_chemorcpt"/>
</dbReference>
<keyword evidence="8" id="KW-1185">Reference proteome</keyword>